<feature type="region of interest" description="Disordered" evidence="5">
    <location>
        <begin position="63"/>
        <end position="119"/>
    </location>
</feature>
<dbReference type="Gene3D" id="4.10.240.10">
    <property type="entry name" value="Zn(2)-C6 fungal-type DNA-binding domain"/>
    <property type="match status" value="1"/>
</dbReference>
<dbReference type="SMART" id="SM00066">
    <property type="entry name" value="GAL4"/>
    <property type="match status" value="1"/>
</dbReference>
<dbReference type="InterPro" id="IPR050675">
    <property type="entry name" value="OAF3"/>
</dbReference>
<dbReference type="OrthoDB" id="2943660at2759"/>
<dbReference type="PROSITE" id="PS50048">
    <property type="entry name" value="ZN2_CY6_FUNGAL_2"/>
    <property type="match status" value="1"/>
</dbReference>
<gene>
    <name evidence="7" type="ORF">PHISCL_07069</name>
</gene>
<dbReference type="PANTHER" id="PTHR31069:SF26">
    <property type="entry name" value="ZN(2)-C6 FUNGAL-TYPE DOMAIN-CONTAINING PROTEIN"/>
    <property type="match status" value="1"/>
</dbReference>
<dbReference type="Proteomes" id="UP000266188">
    <property type="component" value="Unassembled WGS sequence"/>
</dbReference>
<evidence type="ECO:0000259" key="6">
    <source>
        <dbReference type="PROSITE" id="PS50048"/>
    </source>
</evidence>
<dbReference type="Pfam" id="PF00172">
    <property type="entry name" value="Zn_clus"/>
    <property type="match status" value="1"/>
</dbReference>
<dbReference type="GO" id="GO:0000981">
    <property type="term" value="F:DNA-binding transcription factor activity, RNA polymerase II-specific"/>
    <property type="evidence" value="ECO:0007669"/>
    <property type="project" value="InterPro"/>
</dbReference>
<dbReference type="EMBL" id="MVGC01000292">
    <property type="protein sequence ID" value="RJE20606.1"/>
    <property type="molecule type" value="Genomic_DNA"/>
</dbReference>
<comment type="caution">
    <text evidence="7">The sequence shown here is derived from an EMBL/GenBank/DDBJ whole genome shotgun (WGS) entry which is preliminary data.</text>
</comment>
<protein>
    <recommendedName>
        <fullName evidence="6">Zn(2)-C6 fungal-type domain-containing protein</fullName>
    </recommendedName>
</protein>
<keyword evidence="2" id="KW-0238">DNA-binding</keyword>
<dbReference type="PRINTS" id="PR00755">
    <property type="entry name" value="AFLATOXINBRP"/>
</dbReference>
<feature type="compositionally biased region" description="Basic residues" evidence="5">
    <location>
        <begin position="87"/>
        <end position="96"/>
    </location>
</feature>
<evidence type="ECO:0000256" key="5">
    <source>
        <dbReference type="SAM" id="MobiDB-lite"/>
    </source>
</evidence>
<evidence type="ECO:0000256" key="3">
    <source>
        <dbReference type="ARBA" id="ARBA00023163"/>
    </source>
</evidence>
<evidence type="ECO:0000256" key="4">
    <source>
        <dbReference type="ARBA" id="ARBA00023242"/>
    </source>
</evidence>
<evidence type="ECO:0000256" key="2">
    <source>
        <dbReference type="ARBA" id="ARBA00023125"/>
    </source>
</evidence>
<dbReference type="CDD" id="cd00067">
    <property type="entry name" value="GAL4"/>
    <property type="match status" value="1"/>
</dbReference>
<dbReference type="SUPFAM" id="SSF57701">
    <property type="entry name" value="Zn2/Cys6 DNA-binding domain"/>
    <property type="match status" value="1"/>
</dbReference>
<evidence type="ECO:0000313" key="7">
    <source>
        <dbReference type="EMBL" id="RJE20606.1"/>
    </source>
</evidence>
<dbReference type="InterPro" id="IPR001138">
    <property type="entry name" value="Zn2Cys6_DnaBD"/>
</dbReference>
<organism evidence="7 8">
    <name type="scientific">Aspergillus sclerotialis</name>
    <dbReference type="NCBI Taxonomy" id="2070753"/>
    <lineage>
        <taxon>Eukaryota</taxon>
        <taxon>Fungi</taxon>
        <taxon>Dikarya</taxon>
        <taxon>Ascomycota</taxon>
        <taxon>Pezizomycotina</taxon>
        <taxon>Eurotiomycetes</taxon>
        <taxon>Eurotiomycetidae</taxon>
        <taxon>Eurotiales</taxon>
        <taxon>Aspergillaceae</taxon>
        <taxon>Aspergillus</taxon>
        <taxon>Aspergillus subgen. Polypaecilum</taxon>
    </lineage>
</organism>
<dbReference type="InterPro" id="IPR036864">
    <property type="entry name" value="Zn2-C6_fun-type_DNA-bd_sf"/>
</dbReference>
<evidence type="ECO:0000256" key="1">
    <source>
        <dbReference type="ARBA" id="ARBA00023015"/>
    </source>
</evidence>
<keyword evidence="3" id="KW-0804">Transcription</keyword>
<feature type="compositionally biased region" description="Basic and acidic residues" evidence="5">
    <location>
        <begin position="68"/>
        <end position="86"/>
    </location>
</feature>
<feature type="domain" description="Zn(2)-C6 fungal-type" evidence="6">
    <location>
        <begin position="26"/>
        <end position="56"/>
    </location>
</feature>
<dbReference type="GO" id="GO:0008270">
    <property type="term" value="F:zinc ion binding"/>
    <property type="evidence" value="ECO:0007669"/>
    <property type="project" value="InterPro"/>
</dbReference>
<keyword evidence="4" id="KW-0539">Nucleus</keyword>
<reference evidence="8" key="1">
    <citation type="submission" date="2017-02" db="EMBL/GenBank/DDBJ databases">
        <authorList>
            <person name="Tafer H."/>
            <person name="Lopandic K."/>
        </authorList>
    </citation>
    <scope>NUCLEOTIDE SEQUENCE [LARGE SCALE GENOMIC DNA]</scope>
    <source>
        <strain evidence="8">CBS 366.77</strain>
    </source>
</reference>
<dbReference type="AlphaFoldDB" id="A0A3A2ZCF1"/>
<keyword evidence="8" id="KW-1185">Reference proteome</keyword>
<evidence type="ECO:0000313" key="8">
    <source>
        <dbReference type="Proteomes" id="UP000266188"/>
    </source>
</evidence>
<proteinExistence type="predicted"/>
<dbReference type="GO" id="GO:0003677">
    <property type="term" value="F:DNA binding"/>
    <property type="evidence" value="ECO:0007669"/>
    <property type="project" value="UniProtKB-KW"/>
</dbReference>
<sequence>MSLDKPARSNSVQHHLLPKSVKVRSTCNACQQAKIRCSHEKPSCRRCQKHNIECIYSMSRRLGRPAKKKDPVSQDDQPYKCDEGRRSQKRVKPAKKKSQEGSDNTVSSKHLEESIDDTSIEDSLQTPLLTDVVDTTTFSDSMDFASDPWLQDFMSSQSTDRFQDRGIFDPFEPSKIDSAFPSLSAGSKDHTTFHPLSSSSSDPADITLPLSNCFPFDYANGNTLHPTLTPPIHDMPTPATTAPRQNFHPISPQLSTAYHKNTVLSAVDTFLPHLSQPATITDPEDLLRQPLNSVPTEEFPPSFENSSLDHLSPPTQLQSQCQCYESALRELLRVNICVSRHSPTTQSSSIDAILTCQRGLQQLAETVLQCSLCSRARVNLLMVIIVSVDSLLSVLEATTSSSCTATASMGLGTGTGTGTGTGMGKSGLFDPLSDEEIPSFDPPIPISIPISVSSSSGVGRRCKDPTSTGNGTGSNFKAQIEACPLVVGSFRIPLDEKYCFIKQLLHARLSGLLATIRRIRFSTQQGLGTSSASRGRLIMMMETDRRLQVVMMRVKMLSR</sequence>
<keyword evidence="1" id="KW-0805">Transcription regulation</keyword>
<dbReference type="PANTHER" id="PTHR31069">
    <property type="entry name" value="OLEATE-ACTIVATED TRANSCRIPTION FACTOR 1-RELATED"/>
    <property type="match status" value="1"/>
</dbReference>
<accession>A0A3A2ZCF1</accession>
<name>A0A3A2ZCF1_9EURO</name>